<evidence type="ECO:0000313" key="1">
    <source>
        <dbReference type="EMBL" id="QAT13319.1"/>
    </source>
</evidence>
<dbReference type="KEGG" id="bdm:EQG53_02535"/>
<protein>
    <submittedName>
        <fullName evidence="1">Uncharacterized protein</fullName>
    </submittedName>
</protein>
<evidence type="ECO:0000313" key="3">
    <source>
        <dbReference type="Proteomes" id="UP000287388"/>
    </source>
</evidence>
<evidence type="ECO:0000313" key="4">
    <source>
        <dbReference type="Proteomes" id="UP000596117"/>
    </source>
</evidence>
<dbReference type="AlphaFoldDB" id="A0A410NTU3"/>
<reference evidence="1 3" key="1">
    <citation type="submission" date="2019-01" db="EMBL/GenBank/DDBJ databases">
        <title>Brevundimonas diminuta Genome sequencing and assembly.</title>
        <authorList>
            <person name="Chen H."/>
        </authorList>
    </citation>
    <scope>NUCLEOTIDE SEQUENCE [LARGE SCALE GENOMIC DNA]</scope>
    <source>
        <strain evidence="1">ATCC</strain>
        <strain evidence="3">ATCC(B) 19146</strain>
    </source>
</reference>
<dbReference type="EMBL" id="CP035093">
    <property type="protein sequence ID" value="QAT13319.1"/>
    <property type="molecule type" value="Genomic_DNA"/>
</dbReference>
<sequence>MTDGILSDLCIPDVTNIYRDDSGGLIAWRRGLSVGFMGFPPDSTLMVDWIPDDAKRMAFIDAASDLTSVDLSDDDRESIQNAGQLLDLLERQPHGRRSA</sequence>
<evidence type="ECO:0000313" key="2">
    <source>
        <dbReference type="EMBL" id="QQB89319.1"/>
    </source>
</evidence>
<organism evidence="1 3">
    <name type="scientific">Brevundimonas diminuta</name>
    <name type="common">Pseudomonas diminuta</name>
    <dbReference type="NCBI Taxonomy" id="293"/>
    <lineage>
        <taxon>Bacteria</taxon>
        <taxon>Pseudomonadati</taxon>
        <taxon>Pseudomonadota</taxon>
        <taxon>Alphaproteobacteria</taxon>
        <taxon>Caulobacterales</taxon>
        <taxon>Caulobacteraceae</taxon>
        <taxon>Brevundimonas</taxon>
    </lineage>
</organism>
<accession>A0A410NTU3</accession>
<dbReference type="Proteomes" id="UP000287388">
    <property type="component" value="Chromosome"/>
</dbReference>
<dbReference type="RefSeq" id="WP_128719017.1">
    <property type="nucleotide sequence ID" value="NZ_BJNC01000017.1"/>
</dbReference>
<reference evidence="2 4" key="2">
    <citation type="submission" date="2020-12" db="EMBL/GenBank/DDBJ databases">
        <title>FDA dAtabase for Regulatory Grade micrObial Sequences (FDA-ARGOS): Supporting development and validation of Infectious Disease Dx tests.</title>
        <authorList>
            <person name="Kerrigan L."/>
            <person name="Long C."/>
            <person name="Tallon L."/>
            <person name="Sadzewicz L."/>
            <person name="Zhao X."/>
            <person name="Boylan J."/>
            <person name="Ott S."/>
            <person name="Bowen H."/>
            <person name="Vavikolanu K."/>
            <person name="Mehta A."/>
            <person name="Aluvathingal J."/>
            <person name="Nadendla S."/>
            <person name="Yan Y."/>
            <person name="Sichtig H."/>
        </authorList>
    </citation>
    <scope>NUCLEOTIDE SEQUENCE [LARGE SCALE GENOMIC DNA]</scope>
    <source>
        <strain evidence="2 4">FDAARGOS_1026</strain>
    </source>
</reference>
<dbReference type="Proteomes" id="UP000596117">
    <property type="component" value="Chromosome"/>
</dbReference>
<name>A0A410NTU3_BREDI</name>
<gene>
    <name evidence="1" type="ORF">EQG53_02535</name>
    <name evidence="2" type="ORF">I6H83_02420</name>
</gene>
<dbReference type="EMBL" id="CP066026">
    <property type="protein sequence ID" value="QQB89319.1"/>
    <property type="molecule type" value="Genomic_DNA"/>
</dbReference>
<keyword evidence="4" id="KW-1185">Reference proteome</keyword>
<proteinExistence type="predicted"/>